<gene>
    <name evidence="2" type="ORF">SAMN05216302_100944</name>
</gene>
<accession>A0A1I4AK29</accession>
<dbReference type="Pfam" id="PF01979">
    <property type="entry name" value="Amidohydro_1"/>
    <property type="match status" value="1"/>
</dbReference>
<dbReference type="InterPro" id="IPR032466">
    <property type="entry name" value="Metal_Hydrolase"/>
</dbReference>
<dbReference type="EMBL" id="FOSP01000009">
    <property type="protein sequence ID" value="SFK56099.1"/>
    <property type="molecule type" value="Genomic_DNA"/>
</dbReference>
<dbReference type="Gene3D" id="2.30.40.10">
    <property type="entry name" value="Urease, subunit C, domain 1"/>
    <property type="match status" value="1"/>
</dbReference>
<dbReference type="SUPFAM" id="SSF51338">
    <property type="entry name" value="Composite domain of metallo-dependent hydrolases"/>
    <property type="match status" value="2"/>
</dbReference>
<dbReference type="AlphaFoldDB" id="A0A1I4AK29"/>
<dbReference type="Proteomes" id="UP000199533">
    <property type="component" value="Unassembled WGS sequence"/>
</dbReference>
<dbReference type="InterPro" id="IPR051781">
    <property type="entry name" value="Metallo-dep_Hydrolase"/>
</dbReference>
<dbReference type="GO" id="GO:0016810">
    <property type="term" value="F:hydrolase activity, acting on carbon-nitrogen (but not peptide) bonds"/>
    <property type="evidence" value="ECO:0007669"/>
    <property type="project" value="InterPro"/>
</dbReference>
<dbReference type="PANTHER" id="PTHR43135:SF3">
    <property type="entry name" value="ALPHA-D-RIBOSE 1-METHYLPHOSPHONATE 5-TRIPHOSPHATE DIPHOSPHATASE"/>
    <property type="match status" value="1"/>
</dbReference>
<dbReference type="SUPFAM" id="SSF51556">
    <property type="entry name" value="Metallo-dependent hydrolases"/>
    <property type="match status" value="1"/>
</dbReference>
<keyword evidence="3" id="KW-1185">Reference proteome</keyword>
<evidence type="ECO:0000259" key="1">
    <source>
        <dbReference type="Pfam" id="PF01979"/>
    </source>
</evidence>
<reference evidence="3" key="1">
    <citation type="submission" date="2016-10" db="EMBL/GenBank/DDBJ databases">
        <authorList>
            <person name="Varghese N."/>
            <person name="Submissions S."/>
        </authorList>
    </citation>
    <scope>NUCLEOTIDE SEQUENCE [LARGE SCALE GENOMIC DNA]</scope>
    <source>
        <strain evidence="3">Nm69</strain>
    </source>
</reference>
<dbReference type="PANTHER" id="PTHR43135">
    <property type="entry name" value="ALPHA-D-RIBOSE 1-METHYLPHOSPHONATE 5-TRIPHOSPHATE DIPHOSPHATASE"/>
    <property type="match status" value="1"/>
</dbReference>
<feature type="domain" description="Amidohydrolase-related" evidence="1">
    <location>
        <begin position="111"/>
        <end position="432"/>
    </location>
</feature>
<name>A0A1I4AK29_9PROT</name>
<sequence>MPPLLKETRYKMKNRKYSINIKNLMLSMMLWQGISLSAFSHEGVDHTGSGTSEVPELPDCQILAATRLFDGINFPQENMAVLIEGNTIKQVDSLTKLNGLCVNQINLGDATILPGFIESHAHIRFQNVDKNIVLEHGITTVQETGGPLFASEGGQGTLRLFSVGPIIQAVGGYPLNIFGGGDGGYDKIGIHVASITEAEEVVTTLVAGGATAIKIALEPGGEMGAPWMQPHAGVLPPPTPWPILSQDITNAIVAKAHELGKRVLVHVGENTGFERALNAGVDEFAHIPCAEIDEDLLQRAVDQGVTFVTTIDTLSSCVNSATQKGIHSNTMSLASKGAKFIYGSEIGHDNVPWGINGEELHKILHLTSGESIDFADVVNVLKSVTSKAGEHLRLAPLGTLTPGAPADVIAVRGNPFEKFKILEYPELVISGGRTIVNKFINQLSATTLECFFAWAEGTYPNELAPTGASTEVSNAYSYRYYSSTNAYLGVSSVDNHVYYMKAEDGLLQNAGPLSNWLPVSGCQ</sequence>
<organism evidence="2 3">
    <name type="scientific">Nitrosomonas aestuarii</name>
    <dbReference type="NCBI Taxonomy" id="52441"/>
    <lineage>
        <taxon>Bacteria</taxon>
        <taxon>Pseudomonadati</taxon>
        <taxon>Pseudomonadota</taxon>
        <taxon>Betaproteobacteria</taxon>
        <taxon>Nitrosomonadales</taxon>
        <taxon>Nitrosomonadaceae</taxon>
        <taxon>Nitrosomonas</taxon>
    </lineage>
</organism>
<dbReference type="InterPro" id="IPR006680">
    <property type="entry name" value="Amidohydro-rel"/>
</dbReference>
<dbReference type="STRING" id="52441.SAMN05216302_100944"/>
<evidence type="ECO:0000313" key="2">
    <source>
        <dbReference type="EMBL" id="SFK56099.1"/>
    </source>
</evidence>
<protein>
    <submittedName>
        <fullName evidence="2">Imidazolonepropionase</fullName>
    </submittedName>
</protein>
<evidence type="ECO:0000313" key="3">
    <source>
        <dbReference type="Proteomes" id="UP000199533"/>
    </source>
</evidence>
<proteinExistence type="predicted"/>
<dbReference type="Gene3D" id="3.20.20.140">
    <property type="entry name" value="Metal-dependent hydrolases"/>
    <property type="match status" value="1"/>
</dbReference>
<dbReference type="InterPro" id="IPR011059">
    <property type="entry name" value="Metal-dep_hydrolase_composite"/>
</dbReference>